<dbReference type="AlphaFoldDB" id="F3QJ09"/>
<comment type="caution">
    <text evidence="1">The sequence shown here is derived from an EMBL/GenBank/DDBJ whole genome shotgun (WGS) entry which is preliminary data.</text>
</comment>
<evidence type="ECO:0000313" key="1">
    <source>
        <dbReference type="EMBL" id="EGG56026.1"/>
    </source>
</evidence>
<dbReference type="HOGENOM" id="CLU_3186818_0_0_4"/>
<dbReference type="EMBL" id="AFBP01000019">
    <property type="protein sequence ID" value="EGG56026.1"/>
    <property type="molecule type" value="Genomic_DNA"/>
</dbReference>
<reference evidence="1 2" key="1">
    <citation type="submission" date="2011-02" db="EMBL/GenBank/DDBJ databases">
        <authorList>
            <person name="Weinstock G."/>
            <person name="Sodergren E."/>
            <person name="Clifton S."/>
            <person name="Fulton L."/>
            <person name="Fulton B."/>
            <person name="Courtney L."/>
            <person name="Fronick C."/>
            <person name="Harrison M."/>
            <person name="Strong C."/>
            <person name="Farmer C."/>
            <person name="Delahaunty K."/>
            <person name="Markovic C."/>
            <person name="Hall O."/>
            <person name="Minx P."/>
            <person name="Tomlinson C."/>
            <person name="Mitreva M."/>
            <person name="Hou S."/>
            <person name="Chen J."/>
            <person name="Wollam A."/>
            <person name="Pepin K.H."/>
            <person name="Johnson M."/>
            <person name="Bhonagiri V."/>
            <person name="Zhang X."/>
            <person name="Suruliraj S."/>
            <person name="Warren W."/>
            <person name="Chinwalla A."/>
            <person name="Mardis E.R."/>
            <person name="Wilson R.K."/>
        </authorList>
    </citation>
    <scope>NUCLEOTIDE SEQUENCE [LARGE SCALE GENOMIC DNA]</scope>
    <source>
        <strain evidence="1 2">YIT 11859</strain>
    </source>
</reference>
<evidence type="ECO:0000313" key="2">
    <source>
        <dbReference type="Proteomes" id="UP000005156"/>
    </source>
</evidence>
<sequence>MEAYARHKEQQRVPLNLMADKQPPKLEYWFKEQQPMLEFRRGRFVL</sequence>
<protein>
    <submittedName>
        <fullName evidence="1">Uncharacterized protein</fullName>
    </submittedName>
</protein>
<gene>
    <name evidence="1" type="ORF">HMPREF9439_00909</name>
</gene>
<proteinExistence type="predicted"/>
<organism evidence="1 2">
    <name type="scientific">Parasutterella excrementihominis YIT 11859</name>
    <dbReference type="NCBI Taxonomy" id="762966"/>
    <lineage>
        <taxon>Bacteria</taxon>
        <taxon>Pseudomonadati</taxon>
        <taxon>Pseudomonadota</taxon>
        <taxon>Betaproteobacteria</taxon>
        <taxon>Burkholderiales</taxon>
        <taxon>Sutterellaceae</taxon>
        <taxon>Parasutterella</taxon>
    </lineage>
</organism>
<keyword evidence="2" id="KW-1185">Reference proteome</keyword>
<dbReference type="Proteomes" id="UP000005156">
    <property type="component" value="Unassembled WGS sequence"/>
</dbReference>
<name>F3QJ09_9BURK</name>
<accession>F3QJ09</accession>